<dbReference type="Pfam" id="PF03640">
    <property type="entry name" value="Lipoprotein_15"/>
    <property type="match status" value="2"/>
</dbReference>
<proteinExistence type="predicted"/>
<dbReference type="GO" id="GO:0043448">
    <property type="term" value="P:alkane catabolic process"/>
    <property type="evidence" value="ECO:0007669"/>
    <property type="project" value="TreeGrafter"/>
</dbReference>
<keyword evidence="3" id="KW-1185">Reference proteome</keyword>
<dbReference type="AlphaFoldDB" id="A0A109JDQ9"/>
<feature type="chain" id="PRO_5007136670" description="Lipoprotein" evidence="1">
    <location>
        <begin position="23"/>
        <end position="126"/>
    </location>
</feature>
<evidence type="ECO:0008006" key="4">
    <source>
        <dbReference type="Google" id="ProtNLM"/>
    </source>
</evidence>
<evidence type="ECO:0000256" key="1">
    <source>
        <dbReference type="SAM" id="SignalP"/>
    </source>
</evidence>
<dbReference type="RefSeq" id="WP_025662157.1">
    <property type="nucleotide sequence ID" value="NZ_LNCD01000105.1"/>
</dbReference>
<dbReference type="PANTHER" id="PTHR39335:SF1">
    <property type="entry name" value="BLL4220 PROTEIN"/>
    <property type="match status" value="1"/>
</dbReference>
<evidence type="ECO:0000313" key="3">
    <source>
        <dbReference type="Proteomes" id="UP000068164"/>
    </source>
</evidence>
<keyword evidence="1" id="KW-0732">Signal</keyword>
<reference evidence="2 3" key="1">
    <citation type="submission" date="2015-11" db="EMBL/GenBank/DDBJ databases">
        <title>Draft Genome Sequence of the Strain BR 10423 (Rhizobium sp.) isolated from nodules of Mimosa pudica.</title>
        <authorList>
            <person name="Barauna A.C."/>
            <person name="Zilli J.E."/>
            <person name="Simoes-Araujo J.L."/>
            <person name="Reis V.M."/>
            <person name="James E.K."/>
            <person name="Reis F.B.Jr."/>
            <person name="Rouws L.F."/>
            <person name="Passos S.R."/>
            <person name="Gois S.R."/>
        </authorList>
    </citation>
    <scope>NUCLEOTIDE SEQUENCE [LARGE SCALE GENOMIC DNA]</scope>
    <source>
        <strain evidence="2 3">BR10423</strain>
    </source>
</reference>
<dbReference type="InterPro" id="IPR005297">
    <property type="entry name" value="Lipoprotein_repeat"/>
</dbReference>
<dbReference type="Proteomes" id="UP000068164">
    <property type="component" value="Unassembled WGS sequence"/>
</dbReference>
<sequence length="126" mass="13529">MKSAKMLIAFAIASAAATSAFAAPPVKAVKSTKGEVLAGENGMTLYTFKKDKMGVSNCYDDCAKNWPPLKAASDAKPEGAYSIVERKDGTKQWAKDGMPLYFWVKDKKMGDITGDGVGGNWDLVKQ</sequence>
<feature type="signal peptide" evidence="1">
    <location>
        <begin position="1"/>
        <end position="22"/>
    </location>
</feature>
<protein>
    <recommendedName>
        <fullName evidence="4">Lipoprotein</fullName>
    </recommendedName>
</protein>
<comment type="caution">
    <text evidence="2">The sequence shown here is derived from an EMBL/GenBank/DDBJ whole genome shotgun (WGS) entry which is preliminary data.</text>
</comment>
<dbReference type="OrthoDB" id="9800666at2"/>
<dbReference type="EMBL" id="LNCD01000105">
    <property type="protein sequence ID" value="KWV47019.1"/>
    <property type="molecule type" value="Genomic_DNA"/>
</dbReference>
<dbReference type="InterPro" id="IPR014558">
    <property type="entry name" value="UCP029720"/>
</dbReference>
<gene>
    <name evidence="2" type="ORF">AS026_13685</name>
</gene>
<dbReference type="PIRSF" id="PIRSF029720">
    <property type="entry name" value="UCP029720"/>
    <property type="match status" value="1"/>
</dbReference>
<name>A0A109JDQ9_9HYPH</name>
<organism evidence="2 3">
    <name type="scientific">Rhizobium altiplani</name>
    <dbReference type="NCBI Taxonomy" id="1864509"/>
    <lineage>
        <taxon>Bacteria</taxon>
        <taxon>Pseudomonadati</taxon>
        <taxon>Pseudomonadota</taxon>
        <taxon>Alphaproteobacteria</taxon>
        <taxon>Hyphomicrobiales</taxon>
        <taxon>Rhizobiaceae</taxon>
        <taxon>Rhizobium/Agrobacterium group</taxon>
        <taxon>Rhizobium</taxon>
    </lineage>
</organism>
<accession>A0A109JDQ9</accession>
<evidence type="ECO:0000313" key="2">
    <source>
        <dbReference type="EMBL" id="KWV47019.1"/>
    </source>
</evidence>
<dbReference type="PANTHER" id="PTHR39335">
    <property type="entry name" value="BLL4220 PROTEIN"/>
    <property type="match status" value="1"/>
</dbReference>